<gene>
    <name evidence="13" type="primary">TMEM163_0</name>
    <name evidence="14" type="synonym">TMEM163_1</name>
    <name evidence="14" type="ORF">g.6008</name>
    <name evidence="13" type="ORF">g.6009</name>
</gene>
<feature type="transmembrane region" description="Helical" evidence="12">
    <location>
        <begin position="178"/>
        <end position="198"/>
    </location>
</feature>
<keyword evidence="4 12" id="KW-0812">Transmembrane</keyword>
<keyword evidence="5" id="KW-0967">Endosome</keyword>
<evidence type="ECO:0000256" key="1">
    <source>
        <dbReference type="ARBA" id="ARBA00004146"/>
    </source>
</evidence>
<name>A0A6G1SEA4_9ACAR</name>
<organism evidence="13">
    <name type="scientific">Aceria tosichella</name>
    <name type="common">wheat curl mite</name>
    <dbReference type="NCBI Taxonomy" id="561515"/>
    <lineage>
        <taxon>Eukaryota</taxon>
        <taxon>Metazoa</taxon>
        <taxon>Ecdysozoa</taxon>
        <taxon>Arthropoda</taxon>
        <taxon>Chelicerata</taxon>
        <taxon>Arachnida</taxon>
        <taxon>Acari</taxon>
        <taxon>Acariformes</taxon>
        <taxon>Trombidiformes</taxon>
        <taxon>Prostigmata</taxon>
        <taxon>Eupodina</taxon>
        <taxon>Eriophyoidea</taxon>
        <taxon>Eriophyidae</taxon>
        <taxon>Eriophyinae</taxon>
        <taxon>Aceriini</taxon>
        <taxon>Aceria</taxon>
    </lineage>
</organism>
<evidence type="ECO:0000256" key="8">
    <source>
        <dbReference type="ARBA" id="ARBA00023018"/>
    </source>
</evidence>
<dbReference type="InterPro" id="IPR027469">
    <property type="entry name" value="Cation_efflux_TMD_sf"/>
</dbReference>
<dbReference type="InterPro" id="IPR026765">
    <property type="entry name" value="Tmem163"/>
</dbReference>
<accession>A0A6G1SEA4</accession>
<keyword evidence="6" id="KW-0862">Zinc</keyword>
<evidence type="ECO:0000256" key="11">
    <source>
        <dbReference type="SAM" id="MobiDB-lite"/>
    </source>
</evidence>
<feature type="transmembrane region" description="Helical" evidence="12">
    <location>
        <begin position="145"/>
        <end position="166"/>
    </location>
</feature>
<comment type="similarity">
    <text evidence="3">Belongs to the TMEM163 family.</text>
</comment>
<dbReference type="AlphaFoldDB" id="A0A6G1SEA4"/>
<dbReference type="PANTHER" id="PTHR31937">
    <property type="entry name" value="TRANSMEMBRANE PROTEIN 163"/>
    <property type="match status" value="1"/>
</dbReference>
<feature type="transmembrane region" description="Helical" evidence="12">
    <location>
        <begin position="252"/>
        <end position="272"/>
    </location>
</feature>
<protein>
    <submittedName>
        <fullName evidence="13">Transmembrane protein 163</fullName>
    </submittedName>
</protein>
<feature type="transmembrane region" description="Helical" evidence="12">
    <location>
        <begin position="210"/>
        <end position="232"/>
    </location>
</feature>
<feature type="region of interest" description="Disordered" evidence="11">
    <location>
        <begin position="93"/>
        <end position="121"/>
    </location>
</feature>
<evidence type="ECO:0000256" key="6">
    <source>
        <dbReference type="ARBA" id="ARBA00022833"/>
    </source>
</evidence>
<feature type="transmembrane region" description="Helical" evidence="12">
    <location>
        <begin position="310"/>
        <end position="333"/>
    </location>
</feature>
<keyword evidence="7 12" id="KW-1133">Transmembrane helix</keyword>
<reference evidence="13" key="1">
    <citation type="submission" date="2018-10" db="EMBL/GenBank/DDBJ databases">
        <title>Transcriptome assembly of Aceria tosichella (Wheat curl mite) Type 2.</title>
        <authorList>
            <person name="Scully E.D."/>
            <person name="Geib S.M."/>
            <person name="Palmer N.A."/>
            <person name="Gupta A.K."/>
            <person name="Sarath G."/>
            <person name="Tatineni S."/>
        </authorList>
    </citation>
    <scope>NUCLEOTIDE SEQUENCE</scope>
    <source>
        <strain evidence="13">LincolnNE</strain>
    </source>
</reference>
<evidence type="ECO:0000256" key="12">
    <source>
        <dbReference type="SAM" id="Phobius"/>
    </source>
</evidence>
<sequence>MVFDDQSFSYDYNYRTDFGSTSSLVERDSKNKDNNNNNNNNNGPMRDDDRLSFKMPYQRSFDATNWSQLAESTLPLKTSALIRSGGGHSAGAKNLNYGGLGGPDNNGLPPPTPPSGLGGPSDGSSGDLLFHASIERRSKQMSRKLIYVNLVSLLINLLLAIVAFYFSFVNNSSATSAFAADCVLDFISSAIVLWRYYGDLNDVYMHAREQIACIYLGALFEISAVGIIIKAISDIVSGIEIEVETPGYDLLYLASAAVVACSILIAFKWSLYKTIRDASILLDVINSLISTIFAFTLCLMTVLSNFDSSFWYFDPILSIALALFMAGFGLKVIHQNFNILRPRHPSSSNFFGSPLAKLPLIDDDHRHDSRSTSVLTGRGQYQTNLNTSAENINQANWQKSDHSTIVFV</sequence>
<evidence type="ECO:0000256" key="5">
    <source>
        <dbReference type="ARBA" id="ARBA00022753"/>
    </source>
</evidence>
<keyword evidence="8" id="KW-0770">Synapse</keyword>
<evidence type="ECO:0000256" key="7">
    <source>
        <dbReference type="ARBA" id="ARBA00022989"/>
    </source>
</evidence>
<evidence type="ECO:0000256" key="9">
    <source>
        <dbReference type="ARBA" id="ARBA00023136"/>
    </source>
</evidence>
<evidence type="ECO:0000313" key="13">
    <source>
        <dbReference type="EMBL" id="MDE48551.1"/>
    </source>
</evidence>
<evidence type="ECO:0000256" key="4">
    <source>
        <dbReference type="ARBA" id="ARBA00022692"/>
    </source>
</evidence>
<comment type="subcellular location">
    <subcellularLocation>
        <location evidence="2">Cytoplasmic vesicle</location>
        <location evidence="2">Secretory vesicle</location>
        <location evidence="2">Synaptic vesicle membrane</location>
        <topology evidence="2">Multi-pass membrane protein</topology>
    </subcellularLocation>
    <subcellularLocation>
        <location evidence="1">Early endosome membrane</location>
    </subcellularLocation>
</comment>
<feature type="region of interest" description="Disordered" evidence="11">
    <location>
        <begin position="23"/>
        <end position="51"/>
    </location>
</feature>
<dbReference type="PANTHER" id="PTHR31937:SF2">
    <property type="entry name" value="TRANSMEMBRANE PROTEIN 163"/>
    <property type="match status" value="1"/>
</dbReference>
<dbReference type="EMBL" id="GGYP01006349">
    <property type="protein sequence ID" value="MDE51120.1"/>
    <property type="molecule type" value="Transcribed_RNA"/>
</dbReference>
<dbReference type="SUPFAM" id="SSF161111">
    <property type="entry name" value="Cation efflux protein transmembrane domain-like"/>
    <property type="match status" value="1"/>
</dbReference>
<evidence type="ECO:0000256" key="3">
    <source>
        <dbReference type="ARBA" id="ARBA00008731"/>
    </source>
</evidence>
<dbReference type="Gene3D" id="1.20.1510.10">
    <property type="entry name" value="Cation efflux protein transmembrane domain"/>
    <property type="match status" value="1"/>
</dbReference>
<evidence type="ECO:0000256" key="10">
    <source>
        <dbReference type="ARBA" id="ARBA00023329"/>
    </source>
</evidence>
<evidence type="ECO:0000313" key="14">
    <source>
        <dbReference type="EMBL" id="MDE51120.1"/>
    </source>
</evidence>
<dbReference type="GO" id="GO:0030672">
    <property type="term" value="C:synaptic vesicle membrane"/>
    <property type="evidence" value="ECO:0007669"/>
    <property type="project" value="UniProtKB-SubCell"/>
</dbReference>
<feature type="transmembrane region" description="Helical" evidence="12">
    <location>
        <begin position="284"/>
        <end position="304"/>
    </location>
</feature>
<proteinExistence type="inferred from homology"/>
<evidence type="ECO:0000256" key="2">
    <source>
        <dbReference type="ARBA" id="ARBA00004644"/>
    </source>
</evidence>
<keyword evidence="9 12" id="KW-0472">Membrane</keyword>
<dbReference type="GO" id="GO:0031901">
    <property type="term" value="C:early endosome membrane"/>
    <property type="evidence" value="ECO:0007669"/>
    <property type="project" value="UniProtKB-SubCell"/>
</dbReference>
<keyword evidence="10" id="KW-0968">Cytoplasmic vesicle</keyword>
<dbReference type="EMBL" id="GGYP01003780">
    <property type="protein sequence ID" value="MDE48551.1"/>
    <property type="molecule type" value="Transcribed_RNA"/>
</dbReference>